<organism evidence="4 5">
    <name type="scientific">Spirosoma utsteinense</name>
    <dbReference type="NCBI Taxonomy" id="2585773"/>
    <lineage>
        <taxon>Bacteria</taxon>
        <taxon>Pseudomonadati</taxon>
        <taxon>Bacteroidota</taxon>
        <taxon>Cytophagia</taxon>
        <taxon>Cytophagales</taxon>
        <taxon>Cytophagaceae</taxon>
        <taxon>Spirosoma</taxon>
    </lineage>
</organism>
<dbReference type="PANTHER" id="PTHR43037:SF1">
    <property type="entry name" value="BLL1128 PROTEIN"/>
    <property type="match status" value="1"/>
</dbReference>
<evidence type="ECO:0000313" key="4">
    <source>
        <dbReference type="EMBL" id="MBC3791996.1"/>
    </source>
</evidence>
<dbReference type="SUPFAM" id="SSF53474">
    <property type="entry name" value="alpha/beta-Hydrolases"/>
    <property type="match status" value="1"/>
</dbReference>
<dbReference type="InterPro" id="IPR003140">
    <property type="entry name" value="PLipase/COase/thioEstase"/>
</dbReference>
<feature type="signal peptide" evidence="2">
    <location>
        <begin position="1"/>
        <end position="20"/>
    </location>
</feature>
<protein>
    <submittedName>
        <fullName evidence="4">Polyhydroxybutyrate depolymerase</fullName>
    </submittedName>
</protein>
<keyword evidence="5" id="KW-1185">Reference proteome</keyword>
<name>A0ABR6W7Q4_9BACT</name>
<evidence type="ECO:0000256" key="2">
    <source>
        <dbReference type="SAM" id="SignalP"/>
    </source>
</evidence>
<accession>A0ABR6W7Q4</accession>
<dbReference type="EMBL" id="VFIA01000013">
    <property type="protein sequence ID" value="MBC3791996.1"/>
    <property type="molecule type" value="Genomic_DNA"/>
</dbReference>
<evidence type="ECO:0000256" key="1">
    <source>
        <dbReference type="ARBA" id="ARBA00022729"/>
    </source>
</evidence>
<feature type="domain" description="Phospholipase/carboxylesterase/thioesterase" evidence="3">
    <location>
        <begin position="50"/>
        <end position="196"/>
    </location>
</feature>
<dbReference type="PANTHER" id="PTHR43037">
    <property type="entry name" value="UNNAMED PRODUCT-RELATED"/>
    <property type="match status" value="1"/>
</dbReference>
<proteinExistence type="predicted"/>
<evidence type="ECO:0000313" key="5">
    <source>
        <dbReference type="Proteomes" id="UP000700732"/>
    </source>
</evidence>
<sequence>MKRSMMVCLLAGLSASFARAQLVSDSLLIEGHYRVFHYNTPATLPDRSSLMFVLHGSGGTGEGMMKSTERMEQQANASRVLVVYPDGYKRYWNECRKLSPAQANLENINEQAFFDGMIRYFQKRYQIDPSRVFAAGTSGGGHMAYKLALTMPTTFRAITAIIANLPDSTNLDCQPSGKAVAMMIINGTLDPINPYQGGPVILGRNMNMGVVRSTERTLNYWAGLARYKGDPARESLPDVDPTDGKTIERYTYRQKGKPEVVLLKVIGGKHDYPNDIDVHLEALTFFMRQLTQ</sequence>
<dbReference type="InterPro" id="IPR050955">
    <property type="entry name" value="Plant_Biomass_Hydrol_Est"/>
</dbReference>
<evidence type="ECO:0000259" key="3">
    <source>
        <dbReference type="Pfam" id="PF02230"/>
    </source>
</evidence>
<comment type="caution">
    <text evidence="4">The sequence shown here is derived from an EMBL/GenBank/DDBJ whole genome shotgun (WGS) entry which is preliminary data.</text>
</comment>
<feature type="chain" id="PRO_5047012686" evidence="2">
    <location>
        <begin position="21"/>
        <end position="292"/>
    </location>
</feature>
<dbReference type="InterPro" id="IPR029058">
    <property type="entry name" value="AB_hydrolase_fold"/>
</dbReference>
<reference evidence="4 5" key="1">
    <citation type="submission" date="2019-06" db="EMBL/GenBank/DDBJ databases">
        <title>Spirosoma utsteinense sp. nov. isolated from Antarctic ice-free soils.</title>
        <authorList>
            <person name="Tahon G."/>
        </authorList>
    </citation>
    <scope>NUCLEOTIDE SEQUENCE [LARGE SCALE GENOMIC DNA]</scope>
    <source>
        <strain evidence="4 5">LMG 31447</strain>
    </source>
</reference>
<gene>
    <name evidence="4" type="ORF">FH603_2505</name>
</gene>
<keyword evidence="1 2" id="KW-0732">Signal</keyword>
<dbReference type="Proteomes" id="UP000700732">
    <property type="component" value="Unassembled WGS sequence"/>
</dbReference>
<dbReference type="RefSeq" id="WP_186737793.1">
    <property type="nucleotide sequence ID" value="NZ_VFIA01000013.1"/>
</dbReference>
<dbReference type="Gene3D" id="3.40.50.1820">
    <property type="entry name" value="alpha/beta hydrolase"/>
    <property type="match status" value="1"/>
</dbReference>
<dbReference type="Pfam" id="PF02230">
    <property type="entry name" value="Abhydrolase_2"/>
    <property type="match status" value="1"/>
</dbReference>